<reference evidence="2 3" key="1">
    <citation type="submission" date="2018-04" db="EMBL/GenBank/DDBJ databases">
        <title>Polynucleobacter sp. LimPoW16 genome.</title>
        <authorList>
            <person name="Hahn M.W."/>
        </authorList>
    </citation>
    <scope>NUCLEOTIDE SEQUENCE [LARGE SCALE GENOMIC DNA]</scope>
    <source>
        <strain evidence="2 3">LimPoW16</strain>
    </source>
</reference>
<dbReference type="Pfam" id="PF20346">
    <property type="entry name" value="DUF6641"/>
    <property type="match status" value="1"/>
</dbReference>
<dbReference type="EMBL" id="CP028941">
    <property type="protein sequence ID" value="QKM61716.1"/>
    <property type="molecule type" value="Genomic_DNA"/>
</dbReference>
<feature type="region of interest" description="Disordered" evidence="1">
    <location>
        <begin position="1"/>
        <end position="25"/>
    </location>
</feature>
<protein>
    <submittedName>
        <fullName evidence="2">Uncharacterized protein</fullName>
    </submittedName>
</protein>
<sequence>MTTATALSTLKLTDARKPTQASPQVQRRNKLIRRIWQQTELARAHASGGQFTIKRFRTFTDVTTGARKQIETDVRVKPWWFTAANGKLAISVRYGSRVLEIAPKKLAVEVGTERDLIAVLDTIKAAVTAGELDAQIESAATILRAAFAK</sequence>
<proteinExistence type="predicted"/>
<dbReference type="Proteomes" id="UP000500806">
    <property type="component" value="Chromosome"/>
</dbReference>
<accession>A0A6M9PUU9</accession>
<dbReference type="RefSeq" id="WP_173941871.1">
    <property type="nucleotide sequence ID" value="NZ_CBCSCD010000002.1"/>
</dbReference>
<evidence type="ECO:0000313" key="2">
    <source>
        <dbReference type="EMBL" id="QKM61716.1"/>
    </source>
</evidence>
<gene>
    <name evidence="2" type="ORF">DCO16_00630</name>
</gene>
<keyword evidence="3" id="KW-1185">Reference proteome</keyword>
<dbReference type="AlphaFoldDB" id="A0A6M9PUU9"/>
<evidence type="ECO:0000313" key="3">
    <source>
        <dbReference type="Proteomes" id="UP000500806"/>
    </source>
</evidence>
<feature type="compositionally biased region" description="Low complexity" evidence="1">
    <location>
        <begin position="1"/>
        <end position="12"/>
    </location>
</feature>
<name>A0A6M9PUU9_9BURK</name>
<dbReference type="KEGG" id="pani:DCO16_00630"/>
<organism evidence="2 3">
    <name type="scientific">Polynucleobacter antarcticus</name>
    <dbReference type="NCBI Taxonomy" id="1743162"/>
    <lineage>
        <taxon>Bacteria</taxon>
        <taxon>Pseudomonadati</taxon>
        <taxon>Pseudomonadota</taxon>
        <taxon>Betaproteobacteria</taxon>
        <taxon>Burkholderiales</taxon>
        <taxon>Burkholderiaceae</taxon>
        <taxon>Polynucleobacter</taxon>
    </lineage>
</organism>
<dbReference type="InterPro" id="IPR046581">
    <property type="entry name" value="DUF6641"/>
</dbReference>
<evidence type="ECO:0000256" key="1">
    <source>
        <dbReference type="SAM" id="MobiDB-lite"/>
    </source>
</evidence>